<evidence type="ECO:0000313" key="2">
    <source>
        <dbReference type="EMBL" id="MBB6428786.1"/>
    </source>
</evidence>
<keyword evidence="1" id="KW-0472">Membrane</keyword>
<dbReference type="AlphaFoldDB" id="A0A7X0H3W2"/>
<dbReference type="EMBL" id="JACHGY010000001">
    <property type="protein sequence ID" value="MBB6428786.1"/>
    <property type="molecule type" value="Genomic_DNA"/>
</dbReference>
<organism evidence="2 3">
    <name type="scientific">Algisphaera agarilytica</name>
    <dbReference type="NCBI Taxonomy" id="1385975"/>
    <lineage>
        <taxon>Bacteria</taxon>
        <taxon>Pseudomonadati</taxon>
        <taxon>Planctomycetota</taxon>
        <taxon>Phycisphaerae</taxon>
        <taxon>Phycisphaerales</taxon>
        <taxon>Phycisphaeraceae</taxon>
        <taxon>Algisphaera</taxon>
    </lineage>
</organism>
<dbReference type="RefSeq" id="WP_184676234.1">
    <property type="nucleotide sequence ID" value="NZ_JACHGY010000001.1"/>
</dbReference>
<comment type="caution">
    <text evidence="2">The sequence shown here is derived from an EMBL/GenBank/DDBJ whole genome shotgun (WGS) entry which is preliminary data.</text>
</comment>
<gene>
    <name evidence="2" type="ORF">HNQ40_000592</name>
</gene>
<protein>
    <submittedName>
        <fullName evidence="2">Uncharacterized protein</fullName>
    </submittedName>
</protein>
<sequence>MTSPLFDTLLLSWDQLITADGRLFKGDPGEVGLHAINHGSNLHFEDIMVIFGVLLVLLSGLSLLNWLRQQRLRPHKLVVFNRIAREAGLNWGDRLLLWRIGQNLDLPTPLTLMLCPGTLGTCSRQFTHQQHRGRAALNLARAASIRRHLFGPDAEEIQDRNGIQ</sequence>
<evidence type="ECO:0000313" key="3">
    <source>
        <dbReference type="Proteomes" id="UP000541810"/>
    </source>
</evidence>
<dbReference type="Proteomes" id="UP000541810">
    <property type="component" value="Unassembled WGS sequence"/>
</dbReference>
<feature type="transmembrane region" description="Helical" evidence="1">
    <location>
        <begin position="47"/>
        <end position="67"/>
    </location>
</feature>
<accession>A0A7X0H3W2</accession>
<name>A0A7X0H3W2_9BACT</name>
<proteinExistence type="predicted"/>
<evidence type="ECO:0000256" key="1">
    <source>
        <dbReference type="SAM" id="Phobius"/>
    </source>
</evidence>
<keyword evidence="1" id="KW-0812">Transmembrane</keyword>
<keyword evidence="1" id="KW-1133">Transmembrane helix</keyword>
<keyword evidence="3" id="KW-1185">Reference proteome</keyword>
<reference evidence="2 3" key="1">
    <citation type="submission" date="2020-08" db="EMBL/GenBank/DDBJ databases">
        <title>Genomic Encyclopedia of Type Strains, Phase IV (KMG-IV): sequencing the most valuable type-strain genomes for metagenomic binning, comparative biology and taxonomic classification.</title>
        <authorList>
            <person name="Goeker M."/>
        </authorList>
    </citation>
    <scope>NUCLEOTIDE SEQUENCE [LARGE SCALE GENOMIC DNA]</scope>
    <source>
        <strain evidence="2 3">DSM 103725</strain>
    </source>
</reference>